<evidence type="ECO:0000259" key="1">
    <source>
        <dbReference type="Pfam" id="PF00535"/>
    </source>
</evidence>
<gene>
    <name evidence="2" type="ORF">LF1_23660</name>
</gene>
<organism evidence="2 3">
    <name type="scientific">Rubripirellula obstinata</name>
    <dbReference type="NCBI Taxonomy" id="406547"/>
    <lineage>
        <taxon>Bacteria</taxon>
        <taxon>Pseudomonadati</taxon>
        <taxon>Planctomycetota</taxon>
        <taxon>Planctomycetia</taxon>
        <taxon>Pirellulales</taxon>
        <taxon>Pirellulaceae</taxon>
        <taxon>Rubripirellula</taxon>
    </lineage>
</organism>
<dbReference type="Gene3D" id="3.90.550.10">
    <property type="entry name" value="Spore Coat Polysaccharide Biosynthesis Protein SpsA, Chain A"/>
    <property type="match status" value="1"/>
</dbReference>
<name>A0A5B1CJB5_9BACT</name>
<keyword evidence="2" id="KW-0328">Glycosyltransferase</keyword>
<dbReference type="PANTHER" id="PTHR43685:SF2">
    <property type="entry name" value="GLYCOSYLTRANSFERASE 2-LIKE DOMAIN-CONTAINING PROTEIN"/>
    <property type="match status" value="1"/>
</dbReference>
<evidence type="ECO:0000313" key="2">
    <source>
        <dbReference type="EMBL" id="KAA1259829.1"/>
    </source>
</evidence>
<keyword evidence="3" id="KW-1185">Reference proteome</keyword>
<dbReference type="AlphaFoldDB" id="A0A5B1CJB5"/>
<comment type="caution">
    <text evidence="2">The sequence shown here is derived from an EMBL/GenBank/DDBJ whole genome shotgun (WGS) entry which is preliminary data.</text>
</comment>
<dbReference type="CDD" id="cd06433">
    <property type="entry name" value="GT_2_WfgS_like"/>
    <property type="match status" value="1"/>
</dbReference>
<feature type="domain" description="Glycosyltransferase 2-like" evidence="1">
    <location>
        <begin position="4"/>
        <end position="151"/>
    </location>
</feature>
<accession>A0A5B1CJB5</accession>
<dbReference type="InterPro" id="IPR001173">
    <property type="entry name" value="Glyco_trans_2-like"/>
</dbReference>
<keyword evidence="2" id="KW-0808">Transferase</keyword>
<dbReference type="GO" id="GO:0016757">
    <property type="term" value="F:glycosyltransferase activity"/>
    <property type="evidence" value="ECO:0007669"/>
    <property type="project" value="UniProtKB-KW"/>
</dbReference>
<dbReference type="Proteomes" id="UP000322699">
    <property type="component" value="Unassembled WGS sequence"/>
</dbReference>
<dbReference type="EC" id="2.4.1.-" evidence="2"/>
<dbReference type="PANTHER" id="PTHR43685">
    <property type="entry name" value="GLYCOSYLTRANSFERASE"/>
    <property type="match status" value="1"/>
</dbReference>
<dbReference type="Pfam" id="PF00535">
    <property type="entry name" value="Glycos_transf_2"/>
    <property type="match status" value="1"/>
</dbReference>
<dbReference type="EMBL" id="VRLW01000001">
    <property type="protein sequence ID" value="KAA1259829.1"/>
    <property type="molecule type" value="Genomic_DNA"/>
</dbReference>
<reference evidence="2 3" key="1">
    <citation type="submission" date="2019-08" db="EMBL/GenBank/DDBJ databases">
        <title>Deep-cultivation of Planctomycetes and their phenomic and genomic characterization uncovers novel biology.</title>
        <authorList>
            <person name="Wiegand S."/>
            <person name="Jogler M."/>
            <person name="Boedeker C."/>
            <person name="Pinto D."/>
            <person name="Vollmers J."/>
            <person name="Rivas-Marin E."/>
            <person name="Kohn T."/>
            <person name="Peeters S.H."/>
            <person name="Heuer A."/>
            <person name="Rast P."/>
            <person name="Oberbeckmann S."/>
            <person name="Bunk B."/>
            <person name="Jeske O."/>
            <person name="Meyerdierks A."/>
            <person name="Storesund J.E."/>
            <person name="Kallscheuer N."/>
            <person name="Luecker S."/>
            <person name="Lage O.M."/>
            <person name="Pohl T."/>
            <person name="Merkel B.J."/>
            <person name="Hornburger P."/>
            <person name="Mueller R.-W."/>
            <person name="Bruemmer F."/>
            <person name="Labrenz M."/>
            <person name="Spormann A.M."/>
            <person name="Op Den Camp H."/>
            <person name="Overmann J."/>
            <person name="Amann R."/>
            <person name="Jetten M.S.M."/>
            <person name="Mascher T."/>
            <person name="Medema M.H."/>
            <person name="Devos D.P."/>
            <person name="Kaster A.-K."/>
            <person name="Ovreas L."/>
            <person name="Rohde M."/>
            <person name="Galperin M.Y."/>
            <person name="Jogler C."/>
        </authorList>
    </citation>
    <scope>NUCLEOTIDE SEQUENCE [LARGE SCALE GENOMIC DNA]</scope>
    <source>
        <strain evidence="2 3">LF1</strain>
    </source>
</reference>
<dbReference type="RefSeq" id="WP_068262902.1">
    <property type="nucleotide sequence ID" value="NZ_LWSK01000040.1"/>
</dbReference>
<sequence>MKISVVTAVYNRERTIGDTFDSVAKQHHTDIEHIVVDGMSSDRTGDVIAANSDRIAISVREPDDGIYDAMNKGIRVATGDVVGFLHADDMLASPTALASVADKFSSGNFDAIYADLEYVQGKNTDQVVRYWQSGEYDHQRMRWGWMPPHTTVFVRRTVYERLGGYLTEFGSAADYECMVRLMFRHKIQVGYIPEVTVKMRVGGKSNASLRNRLIANQLDRQAWRVNGLRPPMFLRISKPLQKLPQYWKRR</sequence>
<dbReference type="InterPro" id="IPR050834">
    <property type="entry name" value="Glycosyltransf_2"/>
</dbReference>
<proteinExistence type="predicted"/>
<dbReference type="SUPFAM" id="SSF53448">
    <property type="entry name" value="Nucleotide-diphospho-sugar transferases"/>
    <property type="match status" value="1"/>
</dbReference>
<evidence type="ECO:0000313" key="3">
    <source>
        <dbReference type="Proteomes" id="UP000322699"/>
    </source>
</evidence>
<dbReference type="OrthoDB" id="9784574at2"/>
<protein>
    <submittedName>
        <fullName evidence="2">PGL/p-HBAD biosynthesis glycosyltransferase</fullName>
        <ecNumber evidence="2">2.4.1.-</ecNumber>
    </submittedName>
</protein>
<dbReference type="InterPro" id="IPR029044">
    <property type="entry name" value="Nucleotide-diphossugar_trans"/>
</dbReference>